<organism evidence="1 2">
    <name type="scientific">Batillaria attramentaria</name>
    <dbReference type="NCBI Taxonomy" id="370345"/>
    <lineage>
        <taxon>Eukaryota</taxon>
        <taxon>Metazoa</taxon>
        <taxon>Spiralia</taxon>
        <taxon>Lophotrochozoa</taxon>
        <taxon>Mollusca</taxon>
        <taxon>Gastropoda</taxon>
        <taxon>Caenogastropoda</taxon>
        <taxon>Sorbeoconcha</taxon>
        <taxon>Cerithioidea</taxon>
        <taxon>Batillariidae</taxon>
        <taxon>Batillaria</taxon>
    </lineage>
</organism>
<sequence>MTSLVRPKHVLVMARLDWKKEMTSPRKVTARAADSSSIAILCGAATVCGTIRVGEKVALLPANLRIMSCHLSRTSAVVLLLLRITTATVTVTSWPRFPLPLPITATTSDPRYHHHYHQTRFSLTPSSLSPHYLYVYHHYHLPEVFTTTLFATITAHTTTAFPTSPQQSERYPRGPPFHEHNMLTAVQGVTIDSCY</sequence>
<reference evidence="1 2" key="1">
    <citation type="journal article" date="2023" name="Sci. Data">
        <title>Genome assembly of the Korean intertidal mud-creeper Batillaria attramentaria.</title>
        <authorList>
            <person name="Patra A.K."/>
            <person name="Ho P.T."/>
            <person name="Jun S."/>
            <person name="Lee S.J."/>
            <person name="Kim Y."/>
            <person name="Won Y.J."/>
        </authorList>
    </citation>
    <scope>NUCLEOTIDE SEQUENCE [LARGE SCALE GENOMIC DNA]</scope>
    <source>
        <strain evidence="1">Wonlab-2016</strain>
    </source>
</reference>
<comment type="caution">
    <text evidence="1">The sequence shown here is derived from an EMBL/GenBank/DDBJ whole genome shotgun (WGS) entry which is preliminary data.</text>
</comment>
<evidence type="ECO:0000313" key="2">
    <source>
        <dbReference type="Proteomes" id="UP001519460"/>
    </source>
</evidence>
<proteinExistence type="predicted"/>
<protein>
    <submittedName>
        <fullName evidence="1">Uncharacterized protein</fullName>
    </submittedName>
</protein>
<evidence type="ECO:0000313" key="1">
    <source>
        <dbReference type="EMBL" id="KAK7475353.1"/>
    </source>
</evidence>
<accession>A0ABD0JKP7</accession>
<dbReference type="EMBL" id="JACVVK020000408">
    <property type="protein sequence ID" value="KAK7475353.1"/>
    <property type="molecule type" value="Genomic_DNA"/>
</dbReference>
<gene>
    <name evidence="1" type="ORF">BaRGS_00033371</name>
</gene>
<dbReference type="Proteomes" id="UP001519460">
    <property type="component" value="Unassembled WGS sequence"/>
</dbReference>
<keyword evidence="2" id="KW-1185">Reference proteome</keyword>
<dbReference type="AlphaFoldDB" id="A0ABD0JKP7"/>
<name>A0ABD0JKP7_9CAEN</name>